<name>A0ABW9Y241_9RHOB</name>
<accession>A0ABW9Y241</accession>
<sequence length="440" mass="47918">MTAIETAATAGGRVAGGPRDGAGAVVDHRPATLLLYISVPVYRRGDVLLLEDQACNGLRLWAENFERLIVIVPVAPGEPPASWVPMAAAVGAAMERIEIVTVPEAYRPDRFLRALPGVLPRLRDAIGRADYLGFAIGGLFGDWGSVGAYLAHRRGLPFYVWTDRVESEVVRVAARSGPWKRRVQAALTHRPMAWLERYLIRRADLGLFHGRETYETYAPWSRNPQVVHDIHIRKADHIAPDMLEAKIAGLRSGALRLCYMGRADQMKGPHDWIAVLERLAQAGVDFEATWLGEGTELEAMRARVAAGPLAGRVKLPGFVRDRALVAGEVRAAHLMMFCHKTPESPRCLIEALTSGTPIVGYDSAFPRDLIAAHGGGRLVPRDDVAALAQAVAGLAQDRGALAALVARAAEDGAQFDDVTVFHHRSELIRAHLPRARQTGV</sequence>
<dbReference type="RefSeq" id="WP_161765550.1">
    <property type="nucleotide sequence ID" value="NZ_JAAATW010000001.1"/>
</dbReference>
<dbReference type="Proteomes" id="UP001517376">
    <property type="component" value="Unassembled WGS sequence"/>
</dbReference>
<comment type="similarity">
    <text evidence="1">Belongs to the glycosyltransferase group 1 family. Glycosyltransferase 4 subfamily.</text>
</comment>
<evidence type="ECO:0000256" key="3">
    <source>
        <dbReference type="ARBA" id="ARBA00022679"/>
    </source>
</evidence>
<protein>
    <submittedName>
        <fullName evidence="5">Glycosyltransferase</fullName>
    </submittedName>
</protein>
<dbReference type="Pfam" id="PF00534">
    <property type="entry name" value="Glycos_transf_1"/>
    <property type="match status" value="1"/>
</dbReference>
<keyword evidence="3" id="KW-0808">Transferase</keyword>
<comment type="caution">
    <text evidence="5">The sequence shown here is derived from an EMBL/GenBank/DDBJ whole genome shotgun (WGS) entry which is preliminary data.</text>
</comment>
<dbReference type="Gene3D" id="3.40.50.2000">
    <property type="entry name" value="Glycogen Phosphorylase B"/>
    <property type="match status" value="1"/>
</dbReference>
<feature type="domain" description="Glycosyl transferase family 1" evidence="4">
    <location>
        <begin position="250"/>
        <end position="408"/>
    </location>
</feature>
<dbReference type="InterPro" id="IPR001296">
    <property type="entry name" value="Glyco_trans_1"/>
</dbReference>
<evidence type="ECO:0000256" key="2">
    <source>
        <dbReference type="ARBA" id="ARBA00022676"/>
    </source>
</evidence>
<dbReference type="PANTHER" id="PTHR12526:SF640">
    <property type="entry name" value="COLANIC ACID BIOSYNTHESIS GLYCOSYLTRANSFERASE WCAL-RELATED"/>
    <property type="match status" value="1"/>
</dbReference>
<reference evidence="6" key="1">
    <citation type="submission" date="2020-01" db="EMBL/GenBank/DDBJ databases">
        <title>Sphingomonas sp. strain CSW-10.</title>
        <authorList>
            <person name="Chen W.-M."/>
        </authorList>
    </citation>
    <scope>NUCLEOTIDE SEQUENCE [LARGE SCALE GENOMIC DNA]</scope>
    <source>
        <strain evidence="6">CCP-1</strain>
    </source>
</reference>
<evidence type="ECO:0000313" key="6">
    <source>
        <dbReference type="Proteomes" id="UP001517376"/>
    </source>
</evidence>
<proteinExistence type="inferred from homology"/>
<evidence type="ECO:0000259" key="4">
    <source>
        <dbReference type="Pfam" id="PF00534"/>
    </source>
</evidence>
<evidence type="ECO:0000313" key="5">
    <source>
        <dbReference type="EMBL" id="NBE06563.1"/>
    </source>
</evidence>
<dbReference type="EMBL" id="JAAATW010000001">
    <property type="protein sequence ID" value="NBE06563.1"/>
    <property type="molecule type" value="Genomic_DNA"/>
</dbReference>
<keyword evidence="2" id="KW-0328">Glycosyltransferase</keyword>
<keyword evidence="6" id="KW-1185">Reference proteome</keyword>
<dbReference type="SUPFAM" id="SSF53756">
    <property type="entry name" value="UDP-Glycosyltransferase/glycogen phosphorylase"/>
    <property type="match status" value="1"/>
</dbReference>
<gene>
    <name evidence="5" type="ORF">GU920_03400</name>
</gene>
<dbReference type="PANTHER" id="PTHR12526">
    <property type="entry name" value="GLYCOSYLTRANSFERASE"/>
    <property type="match status" value="1"/>
</dbReference>
<organism evidence="5 6">
    <name type="scientific">Paragemmobacter ruber</name>
    <dbReference type="NCBI Taxonomy" id="1985673"/>
    <lineage>
        <taxon>Bacteria</taxon>
        <taxon>Pseudomonadati</taxon>
        <taxon>Pseudomonadota</taxon>
        <taxon>Alphaproteobacteria</taxon>
        <taxon>Rhodobacterales</taxon>
        <taxon>Paracoccaceae</taxon>
        <taxon>Paragemmobacter</taxon>
    </lineage>
</organism>
<evidence type="ECO:0000256" key="1">
    <source>
        <dbReference type="ARBA" id="ARBA00009481"/>
    </source>
</evidence>